<feature type="transmembrane region" description="Helical" evidence="1">
    <location>
        <begin position="6"/>
        <end position="27"/>
    </location>
</feature>
<organism evidence="2 3">
    <name type="scientific">Vibrio lentus</name>
    <dbReference type="NCBI Taxonomy" id="136468"/>
    <lineage>
        <taxon>Bacteria</taxon>
        <taxon>Pseudomonadati</taxon>
        <taxon>Pseudomonadota</taxon>
        <taxon>Gammaproteobacteria</taxon>
        <taxon>Vibrionales</taxon>
        <taxon>Vibrionaceae</taxon>
        <taxon>Vibrio</taxon>
    </lineage>
</organism>
<evidence type="ECO:0000313" key="3">
    <source>
        <dbReference type="Proteomes" id="UP000235406"/>
    </source>
</evidence>
<dbReference type="OrthoDB" id="6401673at2"/>
<dbReference type="AlphaFoldDB" id="A0A2N7JUK2"/>
<sequence length="142" mass="16196">METLVQWATALSPAVSGGVAIWAILVAKKTISENKEIAKKTVADTAYQTYLQLAMENPDFAKGYSAVSARDPKYDKYVWYIARMLFCFEQVIEVKDSLKDESWDKTLTKHLGFHAEHFKKTKVVEEKLYCTPVLDLIQLSQK</sequence>
<keyword evidence="1" id="KW-0812">Transmembrane</keyword>
<comment type="caution">
    <text evidence="2">The sequence shown here is derived from an EMBL/GenBank/DDBJ whole genome shotgun (WGS) entry which is preliminary data.</text>
</comment>
<dbReference type="RefSeq" id="WP_102438522.1">
    <property type="nucleotide sequence ID" value="NZ_CAWNVI010000173.1"/>
</dbReference>
<protein>
    <submittedName>
        <fullName evidence="2">Restriction endonuclease</fullName>
    </submittedName>
</protein>
<keyword evidence="1" id="KW-0472">Membrane</keyword>
<evidence type="ECO:0000313" key="2">
    <source>
        <dbReference type="EMBL" id="PMM62609.1"/>
    </source>
</evidence>
<evidence type="ECO:0000256" key="1">
    <source>
        <dbReference type="SAM" id="Phobius"/>
    </source>
</evidence>
<dbReference type="GO" id="GO:0004519">
    <property type="term" value="F:endonuclease activity"/>
    <property type="evidence" value="ECO:0007669"/>
    <property type="project" value="UniProtKB-KW"/>
</dbReference>
<keyword evidence="2" id="KW-0378">Hydrolase</keyword>
<gene>
    <name evidence="2" type="ORF">BCT49_18275</name>
</gene>
<reference evidence="3" key="1">
    <citation type="submission" date="2016-07" db="EMBL/GenBank/DDBJ databases">
        <title>Nontailed viruses are major unrecognized killers of bacteria in the ocean.</title>
        <authorList>
            <person name="Kauffman K."/>
            <person name="Hussain F."/>
            <person name="Yang J."/>
            <person name="Arevalo P."/>
            <person name="Brown J."/>
            <person name="Cutler M."/>
            <person name="Kelly L."/>
            <person name="Polz M.F."/>
        </authorList>
    </citation>
    <scope>NUCLEOTIDE SEQUENCE [LARGE SCALE GENOMIC DNA]</scope>
    <source>
        <strain evidence="3">10N.261.46.F8</strain>
    </source>
</reference>
<accession>A0A2N7JUK2</accession>
<proteinExistence type="predicted"/>
<keyword evidence="2" id="KW-0255">Endonuclease</keyword>
<keyword evidence="2" id="KW-0540">Nuclease</keyword>
<keyword evidence="1" id="KW-1133">Transmembrane helix</keyword>
<dbReference type="EMBL" id="MCZK01000173">
    <property type="protein sequence ID" value="PMM62609.1"/>
    <property type="molecule type" value="Genomic_DNA"/>
</dbReference>
<dbReference type="Proteomes" id="UP000235406">
    <property type="component" value="Unassembled WGS sequence"/>
</dbReference>
<name>A0A2N7JUK2_9VIBR</name>